<sequence length="84" mass="9812">MEYGQTYLCLPYSGEYDFVDTSYVFLITHMVYLYTRYEVKPPRSRSGRWSSPVFDGHINSNKPSFNSCGHPQRYAIFLAPAKKM</sequence>
<reference evidence="2 3" key="1">
    <citation type="submission" date="2018-06" db="EMBL/GenBank/DDBJ databases">
        <title>Complete Genome Sequence of Desulfobacter hydrogenophilus (DSM3380).</title>
        <authorList>
            <person name="Marietou A."/>
            <person name="Schreiber L."/>
            <person name="Marshall I."/>
            <person name="Jorgensen B."/>
        </authorList>
    </citation>
    <scope>NUCLEOTIDE SEQUENCE [LARGE SCALE GENOMIC DNA]</scope>
    <source>
        <strain evidence="2 3">DSM 3380</strain>
    </source>
</reference>
<keyword evidence="4" id="KW-1185">Reference proteome</keyword>
<evidence type="ECO:0000313" key="4">
    <source>
        <dbReference type="Proteomes" id="UP000293902"/>
    </source>
</evidence>
<proteinExistence type="predicted"/>
<dbReference type="Proteomes" id="UP000293902">
    <property type="component" value="Chromosome"/>
</dbReference>
<accession>A0A328F9R6</accession>
<evidence type="ECO:0000313" key="1">
    <source>
        <dbReference type="EMBL" id="QBH15638.1"/>
    </source>
</evidence>
<dbReference type="Pfam" id="PF11783">
    <property type="entry name" value="Cytochrome_cB"/>
    <property type="match status" value="1"/>
</dbReference>
<evidence type="ECO:0000313" key="2">
    <source>
        <dbReference type="EMBL" id="RAM00410.1"/>
    </source>
</evidence>
<dbReference type="InterPro" id="IPR024673">
    <property type="entry name" value="Octahem_Cyt_c"/>
</dbReference>
<organism evidence="2 3">
    <name type="scientific">Desulfobacter hydrogenophilus</name>
    <dbReference type="NCBI Taxonomy" id="2291"/>
    <lineage>
        <taxon>Bacteria</taxon>
        <taxon>Pseudomonadati</taxon>
        <taxon>Thermodesulfobacteriota</taxon>
        <taxon>Desulfobacteria</taxon>
        <taxon>Desulfobacterales</taxon>
        <taxon>Desulfobacteraceae</taxon>
        <taxon>Desulfobacter</taxon>
    </lineage>
</organism>
<dbReference type="AlphaFoldDB" id="A0A328F9R6"/>
<dbReference type="EMBL" id="CP036313">
    <property type="protein sequence ID" value="QBH15638.1"/>
    <property type="molecule type" value="Genomic_DNA"/>
</dbReference>
<dbReference type="Proteomes" id="UP000248798">
    <property type="component" value="Unassembled WGS sequence"/>
</dbReference>
<reference evidence="1 4" key="2">
    <citation type="submission" date="2019-02" db="EMBL/GenBank/DDBJ databases">
        <title>Complete genome sequence of Desulfobacter hydrogenophilus AcRS1.</title>
        <authorList>
            <person name="Marietou A."/>
            <person name="Lund M.B."/>
            <person name="Marshall I.P.G."/>
            <person name="Schreiber L."/>
            <person name="Jorgensen B."/>
        </authorList>
    </citation>
    <scope>NUCLEOTIDE SEQUENCE [LARGE SCALE GENOMIC DNA]</scope>
    <source>
        <strain evidence="1 4">AcRS1</strain>
    </source>
</reference>
<dbReference type="EMBL" id="QLNI01000049">
    <property type="protein sequence ID" value="RAM00410.1"/>
    <property type="molecule type" value="Genomic_DNA"/>
</dbReference>
<protein>
    <submittedName>
        <fullName evidence="2">Uncharacterized protein</fullName>
    </submittedName>
</protein>
<gene>
    <name evidence="2" type="ORF">DO021_19200</name>
    <name evidence="1" type="ORF">EYB58_17735</name>
</gene>
<evidence type="ECO:0000313" key="3">
    <source>
        <dbReference type="Proteomes" id="UP000248798"/>
    </source>
</evidence>
<name>A0A328F9R6_9BACT</name>